<feature type="domain" description="Protein kinase" evidence="19">
    <location>
        <begin position="346"/>
        <end position="620"/>
    </location>
</feature>
<keyword evidence="13 18" id="KW-0472">Membrane</keyword>
<dbReference type="AlphaFoldDB" id="A0AAD8TTN3"/>
<dbReference type="PROSITE" id="PS00108">
    <property type="entry name" value="PROTEIN_KINASE_ST"/>
    <property type="match status" value="1"/>
</dbReference>
<evidence type="ECO:0000256" key="18">
    <source>
        <dbReference type="SAM" id="Phobius"/>
    </source>
</evidence>
<accession>A0AAD8TTN3</accession>
<evidence type="ECO:0000256" key="13">
    <source>
        <dbReference type="ARBA" id="ARBA00023136"/>
    </source>
</evidence>
<evidence type="ECO:0000259" key="20">
    <source>
        <dbReference type="PROSITE" id="PS51473"/>
    </source>
</evidence>
<evidence type="ECO:0000259" key="19">
    <source>
        <dbReference type="PROSITE" id="PS50011"/>
    </source>
</evidence>
<evidence type="ECO:0000313" key="22">
    <source>
        <dbReference type="Proteomes" id="UP001231189"/>
    </source>
</evidence>
<evidence type="ECO:0000256" key="11">
    <source>
        <dbReference type="ARBA" id="ARBA00022840"/>
    </source>
</evidence>
<evidence type="ECO:0000256" key="16">
    <source>
        <dbReference type="PROSITE-ProRule" id="PRU10141"/>
    </source>
</evidence>
<dbReference type="Gene3D" id="3.30.430.20">
    <property type="entry name" value="Gnk2 domain, C-X8-C-X2-C motif"/>
    <property type="match status" value="2"/>
</dbReference>
<dbReference type="FunFam" id="1.10.510.10:FF:000240">
    <property type="entry name" value="Lectin-domain containing receptor kinase A4.3"/>
    <property type="match status" value="1"/>
</dbReference>
<proteinExistence type="inferred from homology"/>
<evidence type="ECO:0000256" key="6">
    <source>
        <dbReference type="ARBA" id="ARBA00022692"/>
    </source>
</evidence>
<evidence type="ECO:0000256" key="7">
    <source>
        <dbReference type="ARBA" id="ARBA00022729"/>
    </source>
</evidence>
<organism evidence="21 22">
    <name type="scientific">Lolium multiflorum</name>
    <name type="common">Italian ryegrass</name>
    <name type="synonym">Lolium perenne subsp. multiflorum</name>
    <dbReference type="NCBI Taxonomy" id="4521"/>
    <lineage>
        <taxon>Eukaryota</taxon>
        <taxon>Viridiplantae</taxon>
        <taxon>Streptophyta</taxon>
        <taxon>Embryophyta</taxon>
        <taxon>Tracheophyta</taxon>
        <taxon>Spermatophyta</taxon>
        <taxon>Magnoliopsida</taxon>
        <taxon>Liliopsida</taxon>
        <taxon>Poales</taxon>
        <taxon>Poaceae</taxon>
        <taxon>BOP clade</taxon>
        <taxon>Pooideae</taxon>
        <taxon>Poodae</taxon>
        <taxon>Poeae</taxon>
        <taxon>Poeae Chloroplast Group 2 (Poeae type)</taxon>
        <taxon>Loliodinae</taxon>
        <taxon>Loliinae</taxon>
        <taxon>Lolium</taxon>
    </lineage>
</organism>
<dbReference type="InterPro" id="IPR000719">
    <property type="entry name" value="Prot_kinase_dom"/>
</dbReference>
<keyword evidence="15" id="KW-0325">Glycoprotein</keyword>
<feature type="domain" description="Gnk2-homologous" evidence="20">
    <location>
        <begin position="21"/>
        <end position="124"/>
    </location>
</feature>
<evidence type="ECO:0000256" key="17">
    <source>
        <dbReference type="SAM" id="MobiDB-lite"/>
    </source>
</evidence>
<dbReference type="PROSITE" id="PS00107">
    <property type="entry name" value="PROTEIN_KINASE_ATP"/>
    <property type="match status" value="1"/>
</dbReference>
<evidence type="ECO:0000256" key="10">
    <source>
        <dbReference type="ARBA" id="ARBA00022777"/>
    </source>
</evidence>
<keyword evidence="7" id="KW-0732">Signal</keyword>
<comment type="similarity">
    <text evidence="3">In the C-terminal section; belongs to the protein kinase superfamily. Ser/Thr protein kinase family.</text>
</comment>
<keyword evidence="22" id="KW-1185">Reference proteome</keyword>
<comment type="similarity">
    <text evidence="2">In the N-terminal section; belongs to the leguminous lectin family.</text>
</comment>
<dbReference type="InterPro" id="IPR008271">
    <property type="entry name" value="Ser/Thr_kinase_AS"/>
</dbReference>
<evidence type="ECO:0000256" key="5">
    <source>
        <dbReference type="ARBA" id="ARBA00022679"/>
    </source>
</evidence>
<feature type="transmembrane region" description="Helical" evidence="18">
    <location>
        <begin position="291"/>
        <end position="314"/>
    </location>
</feature>
<dbReference type="EMBL" id="JAUUTY010000001">
    <property type="protein sequence ID" value="KAK1691944.1"/>
    <property type="molecule type" value="Genomic_DNA"/>
</dbReference>
<keyword evidence="9 16" id="KW-0547">Nucleotide-binding</keyword>
<dbReference type="Gene3D" id="3.30.200.20">
    <property type="entry name" value="Phosphorylase Kinase, domain 1"/>
    <property type="match status" value="1"/>
</dbReference>
<dbReference type="InterPro" id="IPR011009">
    <property type="entry name" value="Kinase-like_dom_sf"/>
</dbReference>
<keyword evidence="6 18" id="KW-0812">Transmembrane</keyword>
<keyword evidence="11 16" id="KW-0067">ATP-binding</keyword>
<dbReference type="SMART" id="SM00220">
    <property type="entry name" value="S_TKc"/>
    <property type="match status" value="1"/>
</dbReference>
<name>A0AAD8TTN3_LOLMU</name>
<evidence type="ECO:0000256" key="15">
    <source>
        <dbReference type="ARBA" id="ARBA00023180"/>
    </source>
</evidence>
<evidence type="ECO:0000256" key="3">
    <source>
        <dbReference type="ARBA" id="ARBA00010217"/>
    </source>
</evidence>
<dbReference type="InterPro" id="IPR002902">
    <property type="entry name" value="GNK2"/>
</dbReference>
<protein>
    <submittedName>
        <fullName evidence="21">Uncharacterized protein</fullName>
    </submittedName>
</protein>
<feature type="region of interest" description="Disordered" evidence="17">
    <location>
        <begin position="649"/>
        <end position="694"/>
    </location>
</feature>
<keyword evidence="10" id="KW-0418">Kinase</keyword>
<dbReference type="InterPro" id="IPR017441">
    <property type="entry name" value="Protein_kinase_ATP_BS"/>
</dbReference>
<dbReference type="GO" id="GO:0004672">
    <property type="term" value="F:protein kinase activity"/>
    <property type="evidence" value="ECO:0007669"/>
    <property type="project" value="InterPro"/>
</dbReference>
<evidence type="ECO:0000256" key="12">
    <source>
        <dbReference type="ARBA" id="ARBA00022989"/>
    </source>
</evidence>
<evidence type="ECO:0000256" key="4">
    <source>
        <dbReference type="ARBA" id="ARBA00022475"/>
    </source>
</evidence>
<comment type="subcellular location">
    <subcellularLocation>
        <location evidence="1">Cell membrane</location>
        <topology evidence="1">Single-pass type I membrane protein</topology>
    </subcellularLocation>
</comment>
<dbReference type="GO" id="GO:0005886">
    <property type="term" value="C:plasma membrane"/>
    <property type="evidence" value="ECO:0007669"/>
    <property type="project" value="UniProtKB-SubCell"/>
</dbReference>
<dbReference type="CDD" id="cd23509">
    <property type="entry name" value="Gnk2-like"/>
    <property type="match status" value="2"/>
</dbReference>
<keyword evidence="8" id="KW-0677">Repeat</keyword>
<dbReference type="PROSITE" id="PS51473">
    <property type="entry name" value="GNK2"/>
    <property type="match status" value="2"/>
</dbReference>
<feature type="binding site" evidence="16">
    <location>
        <position position="374"/>
    </location>
    <ligand>
        <name>ATP</name>
        <dbReference type="ChEBI" id="CHEBI:30616"/>
    </ligand>
</feature>
<keyword evidence="4" id="KW-1003">Cell membrane</keyword>
<dbReference type="InterPro" id="IPR050528">
    <property type="entry name" value="L-type_Lectin-RKs"/>
</dbReference>
<dbReference type="GO" id="GO:0002229">
    <property type="term" value="P:defense response to oomycetes"/>
    <property type="evidence" value="ECO:0007669"/>
    <property type="project" value="UniProtKB-ARBA"/>
</dbReference>
<gene>
    <name evidence="21" type="ORF">QYE76_008641</name>
</gene>
<feature type="compositionally biased region" description="Polar residues" evidence="17">
    <location>
        <begin position="649"/>
        <end position="658"/>
    </location>
</feature>
<dbReference type="PANTHER" id="PTHR27007">
    <property type="match status" value="1"/>
</dbReference>
<dbReference type="Gene3D" id="1.10.510.10">
    <property type="entry name" value="Transferase(Phosphotransferase) domain 1"/>
    <property type="match status" value="1"/>
</dbReference>
<keyword evidence="14" id="KW-0675">Receptor</keyword>
<reference evidence="21" key="1">
    <citation type="submission" date="2023-07" db="EMBL/GenBank/DDBJ databases">
        <title>A chromosome-level genome assembly of Lolium multiflorum.</title>
        <authorList>
            <person name="Chen Y."/>
            <person name="Copetti D."/>
            <person name="Kolliker R."/>
            <person name="Studer B."/>
        </authorList>
    </citation>
    <scope>NUCLEOTIDE SEQUENCE</scope>
    <source>
        <strain evidence="21">02402/16</strain>
        <tissue evidence="21">Leaf</tissue>
    </source>
</reference>
<keyword evidence="12 18" id="KW-1133">Transmembrane helix</keyword>
<evidence type="ECO:0000256" key="8">
    <source>
        <dbReference type="ARBA" id="ARBA00022737"/>
    </source>
</evidence>
<sequence>MESRLLGFPAAEYHSLALRGGSWAREPSCSNTGTINGQYKKNLDELLSNLSKATPKNRVFRTSTVGTGANQIRGSLMCLVDHDQTECLDCLANTTAWITRTCPNSRTASASYGACLLQYSSPPFFDNAKHSYGSDINTTFIFMSFSPPFDGDTASMANARSRLFEEIAHKASNQTLPFYNQSRRYTWDKQMMRVYGLAQCRGDLVPGGCSRCISVYNGMLRRLFPNNNGGIIKGHSCYVRFQPSKIGIFTEPMPPSSATRDPSLVLPPPYSPPQGLLLPSYSHPRGQYSPLISMGVIMAVMLAVGMTAFLLWGWRKAKACFFPNLMGNLDTGGKEFSYQELVTATNSFSKKLGEGGFGAVFEGKIGDLMVAVKKLSNASDVSVDGYKAEVTTLSRLNHRNVVPLIGWCHHKRYLLLVYELMPNGSLDTHLHPEKPVLPWFDRYKIALGLARALAYIHEDSSDRRLVVHKDIKPNNIMIDESFNAKLGDFGLARFINHGQSAELEPLAGTFGYMDPYSYGIKSDMFSFGVVLLVMGSGRPAIKVVKDDHGTVLESTHIKDIVSGEYGSGGAKAVSDLRLEGNFVPEQMNAMIRIGLLCVSSDSNERPSAKEVIKWLDSPMSLENIPSPKNGGSVSGFPFTVNIDGAWSDSSEGTMSSPLLDSPSRAVIHDPNSDRSPAALNNGAAPSSVPSSERPALHRTAVEIADHYLRGDTGLAVYKRKIQELINMAHDMKMLGKED</sequence>
<dbReference type="SUPFAM" id="SSF56112">
    <property type="entry name" value="Protein kinase-like (PK-like)"/>
    <property type="match status" value="1"/>
</dbReference>
<evidence type="ECO:0000256" key="14">
    <source>
        <dbReference type="ARBA" id="ARBA00023170"/>
    </source>
</evidence>
<dbReference type="PROSITE" id="PS50011">
    <property type="entry name" value="PROTEIN_KINASE_DOM"/>
    <property type="match status" value="1"/>
</dbReference>
<evidence type="ECO:0000313" key="21">
    <source>
        <dbReference type="EMBL" id="KAK1691944.1"/>
    </source>
</evidence>
<dbReference type="InterPro" id="IPR038408">
    <property type="entry name" value="GNK2_sf"/>
</dbReference>
<keyword evidence="5" id="KW-0808">Transferase</keyword>
<dbReference type="Pfam" id="PF00069">
    <property type="entry name" value="Pkinase"/>
    <property type="match status" value="1"/>
</dbReference>
<evidence type="ECO:0000256" key="9">
    <source>
        <dbReference type="ARBA" id="ARBA00022741"/>
    </source>
</evidence>
<evidence type="ECO:0000256" key="1">
    <source>
        <dbReference type="ARBA" id="ARBA00004251"/>
    </source>
</evidence>
<dbReference type="Proteomes" id="UP001231189">
    <property type="component" value="Unassembled WGS sequence"/>
</dbReference>
<evidence type="ECO:0000256" key="2">
    <source>
        <dbReference type="ARBA" id="ARBA00008536"/>
    </source>
</evidence>
<feature type="domain" description="Gnk2-homologous" evidence="20">
    <location>
        <begin position="138"/>
        <end position="246"/>
    </location>
</feature>
<dbReference type="GO" id="GO:0005524">
    <property type="term" value="F:ATP binding"/>
    <property type="evidence" value="ECO:0007669"/>
    <property type="project" value="UniProtKB-UniRule"/>
</dbReference>
<comment type="caution">
    <text evidence="21">The sequence shown here is derived from an EMBL/GenBank/DDBJ whole genome shotgun (WGS) entry which is preliminary data.</text>
</comment>
<dbReference type="Pfam" id="PF01657">
    <property type="entry name" value="Stress-antifung"/>
    <property type="match status" value="2"/>
</dbReference>